<dbReference type="Pfam" id="PF00892">
    <property type="entry name" value="EamA"/>
    <property type="match status" value="2"/>
</dbReference>
<evidence type="ECO:0000259" key="7">
    <source>
        <dbReference type="Pfam" id="PF00892"/>
    </source>
</evidence>
<dbReference type="SUPFAM" id="SSF103481">
    <property type="entry name" value="Multidrug resistance efflux transporter EmrE"/>
    <property type="match status" value="2"/>
</dbReference>
<dbReference type="InterPro" id="IPR050638">
    <property type="entry name" value="AA-Vitamin_Transporters"/>
</dbReference>
<feature type="transmembrane region" description="Helical" evidence="6">
    <location>
        <begin position="96"/>
        <end position="117"/>
    </location>
</feature>
<feature type="transmembrane region" description="Helical" evidence="6">
    <location>
        <begin position="147"/>
        <end position="165"/>
    </location>
</feature>
<gene>
    <name evidence="8" type="ORF">SAMN02745746_02711</name>
</gene>
<evidence type="ECO:0000256" key="6">
    <source>
        <dbReference type="SAM" id="Phobius"/>
    </source>
</evidence>
<comment type="similarity">
    <text evidence="2">Belongs to the EamA transporter family.</text>
</comment>
<feature type="transmembrane region" description="Helical" evidence="6">
    <location>
        <begin position="211"/>
        <end position="233"/>
    </location>
</feature>
<feature type="domain" description="EamA" evidence="7">
    <location>
        <begin position="12"/>
        <end position="140"/>
    </location>
</feature>
<feature type="domain" description="EamA" evidence="7">
    <location>
        <begin position="151"/>
        <end position="284"/>
    </location>
</feature>
<protein>
    <submittedName>
        <fullName evidence="8">EamA domain-containing membrane protein RarD</fullName>
    </submittedName>
</protein>
<feature type="transmembrane region" description="Helical" evidence="6">
    <location>
        <begin position="177"/>
        <end position="199"/>
    </location>
</feature>
<feature type="transmembrane region" description="Helical" evidence="6">
    <location>
        <begin position="268"/>
        <end position="285"/>
    </location>
</feature>
<dbReference type="RefSeq" id="WP_085276861.1">
    <property type="nucleotide sequence ID" value="NZ_FXAG01000015.1"/>
</dbReference>
<evidence type="ECO:0000313" key="9">
    <source>
        <dbReference type="Proteomes" id="UP000192920"/>
    </source>
</evidence>
<sequence length="293" mass="30621">MSPRRVPPLTLVALLSLYLIWGSTYFAIHVAVDSWPPLLMAGVRFVIAGTVLASFLLWRGEALPNWRQLGSSTLLGVLMPGMGNGLVTVAQKSVSSGVAALMVATVPLFTTLCARLFGQRTRPLEWAGMVLGLAGIALLNMGSSLALSPVGGILLLLACAGWALGSAWSKHLPQPSGLMASAMMMLMGGMALLLASVASGERLAAVPTFEGWLALGYLVVFGSLIAYSAYLYLLANVSPATATSYAYVNPVIAVLLGVLFLGEQVGRQELGALGVIVAGVVLIGWKKDEPRPA</sequence>
<dbReference type="InterPro" id="IPR000620">
    <property type="entry name" value="EamA_dom"/>
</dbReference>
<feature type="transmembrane region" description="Helical" evidence="6">
    <location>
        <begin position="12"/>
        <end position="32"/>
    </location>
</feature>
<keyword evidence="5 6" id="KW-0472">Membrane</keyword>
<dbReference type="PANTHER" id="PTHR32322:SF2">
    <property type="entry name" value="EAMA DOMAIN-CONTAINING PROTEIN"/>
    <property type="match status" value="1"/>
</dbReference>
<evidence type="ECO:0000256" key="1">
    <source>
        <dbReference type="ARBA" id="ARBA00004141"/>
    </source>
</evidence>
<evidence type="ECO:0000256" key="3">
    <source>
        <dbReference type="ARBA" id="ARBA00022692"/>
    </source>
</evidence>
<evidence type="ECO:0000256" key="2">
    <source>
        <dbReference type="ARBA" id="ARBA00007362"/>
    </source>
</evidence>
<dbReference type="PANTHER" id="PTHR32322">
    <property type="entry name" value="INNER MEMBRANE TRANSPORTER"/>
    <property type="match status" value="1"/>
</dbReference>
<comment type="subcellular location">
    <subcellularLocation>
        <location evidence="1">Membrane</location>
        <topology evidence="1">Multi-pass membrane protein</topology>
    </subcellularLocation>
</comment>
<organism evidence="8 9">
    <name type="scientific">Pseudogulbenkiania subflava DSM 22618</name>
    <dbReference type="NCBI Taxonomy" id="1123014"/>
    <lineage>
        <taxon>Bacteria</taxon>
        <taxon>Pseudomonadati</taxon>
        <taxon>Pseudomonadota</taxon>
        <taxon>Betaproteobacteria</taxon>
        <taxon>Neisseriales</taxon>
        <taxon>Chromobacteriaceae</taxon>
        <taxon>Pseudogulbenkiania</taxon>
    </lineage>
</organism>
<accession>A0A1Y6BY20</accession>
<feature type="transmembrane region" description="Helical" evidence="6">
    <location>
        <begin position="245"/>
        <end position="262"/>
    </location>
</feature>
<dbReference type="GO" id="GO:0016020">
    <property type="term" value="C:membrane"/>
    <property type="evidence" value="ECO:0007669"/>
    <property type="project" value="UniProtKB-SubCell"/>
</dbReference>
<dbReference type="EMBL" id="FXAG01000015">
    <property type="protein sequence ID" value="SMF35423.1"/>
    <property type="molecule type" value="Genomic_DNA"/>
</dbReference>
<keyword evidence="3 6" id="KW-0812">Transmembrane</keyword>
<evidence type="ECO:0000313" key="8">
    <source>
        <dbReference type="EMBL" id="SMF35423.1"/>
    </source>
</evidence>
<reference evidence="9" key="1">
    <citation type="submission" date="2017-04" db="EMBL/GenBank/DDBJ databases">
        <authorList>
            <person name="Varghese N."/>
            <person name="Submissions S."/>
        </authorList>
    </citation>
    <scope>NUCLEOTIDE SEQUENCE [LARGE SCALE GENOMIC DNA]</scope>
    <source>
        <strain evidence="9">DSM 22618</strain>
    </source>
</reference>
<keyword evidence="9" id="KW-1185">Reference proteome</keyword>
<feature type="transmembrane region" description="Helical" evidence="6">
    <location>
        <begin position="38"/>
        <end position="57"/>
    </location>
</feature>
<keyword evidence="4 6" id="KW-1133">Transmembrane helix</keyword>
<dbReference type="AlphaFoldDB" id="A0A1Y6BY20"/>
<evidence type="ECO:0000256" key="4">
    <source>
        <dbReference type="ARBA" id="ARBA00022989"/>
    </source>
</evidence>
<name>A0A1Y6BY20_9NEIS</name>
<proteinExistence type="inferred from homology"/>
<dbReference type="NCBIfam" id="NF008432">
    <property type="entry name" value="PRK11272.1"/>
    <property type="match status" value="1"/>
</dbReference>
<feature type="transmembrane region" description="Helical" evidence="6">
    <location>
        <begin position="69"/>
        <end position="90"/>
    </location>
</feature>
<evidence type="ECO:0000256" key="5">
    <source>
        <dbReference type="ARBA" id="ARBA00023136"/>
    </source>
</evidence>
<dbReference type="Proteomes" id="UP000192920">
    <property type="component" value="Unassembled WGS sequence"/>
</dbReference>
<dbReference type="InterPro" id="IPR037185">
    <property type="entry name" value="EmrE-like"/>
</dbReference>